<organism evidence="4 5">
    <name type="scientific">Nocardia bovistercoris</name>
    <dbReference type="NCBI Taxonomy" id="2785916"/>
    <lineage>
        <taxon>Bacteria</taxon>
        <taxon>Bacillati</taxon>
        <taxon>Actinomycetota</taxon>
        <taxon>Actinomycetes</taxon>
        <taxon>Mycobacteriales</taxon>
        <taxon>Nocardiaceae</taxon>
        <taxon>Nocardia</taxon>
    </lineage>
</organism>
<proteinExistence type="predicted"/>
<accession>A0A931I8N4</accession>
<feature type="domain" description="XdhC Rossmann" evidence="3">
    <location>
        <begin position="201"/>
        <end position="343"/>
    </location>
</feature>
<sequence length="379" mass="40552">MREIVDQLTAWHDDDIPFALATVVRTFSSAPRSAGAAMAVSDRGDVVGSISGGCVEAAVVEAAEEVLRTGTPLHRRFGVSDDDAFAIGLTCGGTIDVFIERCSPELGAYLNVLRTSIAAHAPAALATVIVGSVALGRHLLLTDDMFSGSLGSEDLDRAVRSHLVGAVRSGTDAVVRFGGHAPDCHDEVTLFVRTFASPPRMIVFGAVDFARPLIQIGKILGYSVTLCDARPTFATRARFPEADDLVIDWPHRYLDSVVVDERTVVCVLTHDPKFDIPLLETALRLPVAYIGAMGSRRTTGRREAELRRRGLTEIELERLHAPIGLDIGGRTPAETAISIAAEIISVREGRSGRHLRAGSTAIHSHHAPHEPAPPFTAAV</sequence>
<protein>
    <submittedName>
        <fullName evidence="4">XdhC family protein</fullName>
    </submittedName>
</protein>
<dbReference type="Proteomes" id="UP000655751">
    <property type="component" value="Unassembled WGS sequence"/>
</dbReference>
<gene>
    <name evidence="4" type="ORF">IT779_08575</name>
</gene>
<name>A0A931I8N4_9NOCA</name>
<dbReference type="RefSeq" id="WP_196148685.1">
    <property type="nucleotide sequence ID" value="NZ_JADMLG010000003.1"/>
</dbReference>
<feature type="domain" description="XdhC- CoxI" evidence="2">
    <location>
        <begin position="117"/>
        <end position="178"/>
    </location>
</feature>
<dbReference type="Pfam" id="PF13478">
    <property type="entry name" value="XdhC_C"/>
    <property type="match status" value="1"/>
</dbReference>
<keyword evidence="5" id="KW-1185">Reference proteome</keyword>
<dbReference type="Pfam" id="PF02625">
    <property type="entry name" value="XdhC_CoxI"/>
    <property type="match status" value="2"/>
</dbReference>
<evidence type="ECO:0000313" key="5">
    <source>
        <dbReference type="Proteomes" id="UP000655751"/>
    </source>
</evidence>
<dbReference type="InterPro" id="IPR052698">
    <property type="entry name" value="MoCofactor_Util/Proc"/>
</dbReference>
<dbReference type="AlphaFoldDB" id="A0A931I8N4"/>
<dbReference type="PANTHER" id="PTHR30388">
    <property type="entry name" value="ALDEHYDE OXIDOREDUCTASE MOLYBDENUM COFACTOR ASSEMBLY PROTEIN"/>
    <property type="match status" value="1"/>
</dbReference>
<reference evidence="4" key="1">
    <citation type="submission" date="2020-11" db="EMBL/GenBank/DDBJ databases">
        <title>Nocardia NEAU-351.nov., a novel actinomycete isolated from the cow dung.</title>
        <authorList>
            <person name="Zhang X."/>
        </authorList>
    </citation>
    <scope>NUCLEOTIDE SEQUENCE</scope>
    <source>
        <strain evidence="4">NEAU-351</strain>
    </source>
</reference>
<evidence type="ECO:0000259" key="3">
    <source>
        <dbReference type="Pfam" id="PF13478"/>
    </source>
</evidence>
<dbReference type="PANTHER" id="PTHR30388:SF4">
    <property type="entry name" value="MOLYBDENUM COFACTOR INSERTION CHAPERONE PAOD"/>
    <property type="match status" value="1"/>
</dbReference>
<dbReference type="Gene3D" id="3.40.50.720">
    <property type="entry name" value="NAD(P)-binding Rossmann-like Domain"/>
    <property type="match status" value="1"/>
</dbReference>
<feature type="region of interest" description="Disordered" evidence="1">
    <location>
        <begin position="359"/>
        <end position="379"/>
    </location>
</feature>
<evidence type="ECO:0000256" key="1">
    <source>
        <dbReference type="SAM" id="MobiDB-lite"/>
    </source>
</evidence>
<evidence type="ECO:0000313" key="4">
    <source>
        <dbReference type="EMBL" id="MBH0776336.1"/>
    </source>
</evidence>
<dbReference type="InterPro" id="IPR003777">
    <property type="entry name" value="XdhC_CoxI"/>
</dbReference>
<feature type="domain" description="XdhC- CoxI" evidence="2">
    <location>
        <begin position="11"/>
        <end position="78"/>
    </location>
</feature>
<dbReference type="EMBL" id="JADMLG010000003">
    <property type="protein sequence ID" value="MBH0776336.1"/>
    <property type="molecule type" value="Genomic_DNA"/>
</dbReference>
<comment type="caution">
    <text evidence="4">The sequence shown here is derived from an EMBL/GenBank/DDBJ whole genome shotgun (WGS) entry which is preliminary data.</text>
</comment>
<evidence type="ECO:0000259" key="2">
    <source>
        <dbReference type="Pfam" id="PF02625"/>
    </source>
</evidence>
<feature type="compositionally biased region" description="Pro residues" evidence="1">
    <location>
        <begin position="370"/>
        <end position="379"/>
    </location>
</feature>
<dbReference type="InterPro" id="IPR027051">
    <property type="entry name" value="XdhC_Rossmann_dom"/>
</dbReference>